<dbReference type="Gene3D" id="3.90.226.10">
    <property type="entry name" value="2-enoyl-CoA Hydratase, Chain A, domain 1"/>
    <property type="match status" value="1"/>
</dbReference>
<dbReference type="AlphaFoldDB" id="A0AAD5T233"/>
<protein>
    <recommendedName>
        <fullName evidence="1">Tail specific protease domain-containing protein</fullName>
    </recommendedName>
</protein>
<reference evidence="2" key="1">
    <citation type="submission" date="2020-05" db="EMBL/GenBank/DDBJ databases">
        <title>Phylogenomic resolution of chytrid fungi.</title>
        <authorList>
            <person name="Stajich J.E."/>
            <person name="Amses K."/>
            <person name="Simmons R."/>
            <person name="Seto K."/>
            <person name="Myers J."/>
            <person name="Bonds A."/>
            <person name="Quandt C.A."/>
            <person name="Barry K."/>
            <person name="Liu P."/>
            <person name="Grigoriev I."/>
            <person name="Longcore J.E."/>
            <person name="James T.Y."/>
        </authorList>
    </citation>
    <scope>NUCLEOTIDE SEQUENCE</scope>
    <source>
        <strain evidence="2">JEL0513</strain>
    </source>
</reference>
<dbReference type="Proteomes" id="UP001211907">
    <property type="component" value="Unassembled WGS sequence"/>
</dbReference>
<evidence type="ECO:0000313" key="2">
    <source>
        <dbReference type="EMBL" id="KAJ3122377.1"/>
    </source>
</evidence>
<dbReference type="Pfam" id="PF03572">
    <property type="entry name" value="Peptidase_S41"/>
    <property type="match status" value="1"/>
</dbReference>
<feature type="domain" description="Tail specific protease" evidence="1">
    <location>
        <begin position="94"/>
        <end position="304"/>
    </location>
</feature>
<organism evidence="2 3">
    <name type="scientific">Physocladia obscura</name>
    <dbReference type="NCBI Taxonomy" id="109957"/>
    <lineage>
        <taxon>Eukaryota</taxon>
        <taxon>Fungi</taxon>
        <taxon>Fungi incertae sedis</taxon>
        <taxon>Chytridiomycota</taxon>
        <taxon>Chytridiomycota incertae sedis</taxon>
        <taxon>Chytridiomycetes</taxon>
        <taxon>Chytridiales</taxon>
        <taxon>Chytriomycetaceae</taxon>
        <taxon>Physocladia</taxon>
    </lineage>
</organism>
<evidence type="ECO:0000313" key="3">
    <source>
        <dbReference type="Proteomes" id="UP001211907"/>
    </source>
</evidence>
<keyword evidence="3" id="KW-1185">Reference proteome</keyword>
<dbReference type="EMBL" id="JADGJH010000813">
    <property type="protein sequence ID" value="KAJ3122377.1"/>
    <property type="molecule type" value="Genomic_DNA"/>
</dbReference>
<dbReference type="SMART" id="SM00245">
    <property type="entry name" value="TSPc"/>
    <property type="match status" value="1"/>
</dbReference>
<dbReference type="InterPro" id="IPR005151">
    <property type="entry name" value="Tail-specific_protease"/>
</dbReference>
<dbReference type="Gene3D" id="3.30.750.44">
    <property type="match status" value="1"/>
</dbReference>
<dbReference type="GO" id="GO:0008236">
    <property type="term" value="F:serine-type peptidase activity"/>
    <property type="evidence" value="ECO:0007669"/>
    <property type="project" value="InterPro"/>
</dbReference>
<dbReference type="InterPro" id="IPR029045">
    <property type="entry name" value="ClpP/crotonase-like_dom_sf"/>
</dbReference>
<evidence type="ECO:0000259" key="1">
    <source>
        <dbReference type="SMART" id="SM00245"/>
    </source>
</evidence>
<name>A0AAD5T233_9FUNG</name>
<sequence>MESLPLEQDIDISELDRAEIITKVVELTRKNYCIPQAGEKAALELEHLQSSGEFTTATTLKAFANKLTSVLRKTDIHFSIRLKSEAVPEPPTYDNSGSYKLSDDEIKIITEQLAFENHGIKTAEILIGRVGYLKWDKIMDAEIPGVIDHVVDSLNYLSDCFALIVDLRDCGGGHGETADVLYDALFQLETHVNDFYFRPQNETTKRFVGKSDRFPGLKRKWFGKPVFILTSKKTFSCGEEIAYTLQTFGKAKTIGSRTGAGAHPGQLFWIHPHMWLFISTGINYNTITKTDWEPNGVEPDIPIQDPDHALLVGHKLALEYVVAEKLKTSSEEYIGKVRFEYEKKIEELEIEIQQALQSKQSKWVKTVTTKKTNAKKIVDGFENQVTSTVIKTIYTST</sequence>
<dbReference type="GO" id="GO:0006508">
    <property type="term" value="P:proteolysis"/>
    <property type="evidence" value="ECO:0007669"/>
    <property type="project" value="InterPro"/>
</dbReference>
<gene>
    <name evidence="2" type="ORF">HK100_012020</name>
</gene>
<proteinExistence type="predicted"/>
<comment type="caution">
    <text evidence="2">The sequence shown here is derived from an EMBL/GenBank/DDBJ whole genome shotgun (WGS) entry which is preliminary data.</text>
</comment>
<dbReference type="SUPFAM" id="SSF52096">
    <property type="entry name" value="ClpP/crotonase"/>
    <property type="match status" value="1"/>
</dbReference>
<dbReference type="PANTHER" id="PTHR11261">
    <property type="entry name" value="INTERPHOTORECEPTOR RETINOID-BINDING PROTEIN"/>
    <property type="match status" value="1"/>
</dbReference>
<accession>A0AAD5T233</accession>
<dbReference type="CDD" id="cd07563">
    <property type="entry name" value="Peptidase_S41_IRBP"/>
    <property type="match status" value="1"/>
</dbReference>
<dbReference type="PANTHER" id="PTHR11261:SF3">
    <property type="entry name" value="RETINOL-BINDING PROTEIN 3"/>
    <property type="match status" value="1"/>
</dbReference>